<dbReference type="InterPro" id="IPR016181">
    <property type="entry name" value="Acyl_CoA_acyltransferase"/>
</dbReference>
<accession>A0ABX3ZG59</accession>
<name>A0ABX3ZG59_9BACL</name>
<dbReference type="PROSITE" id="PS51186">
    <property type="entry name" value="GNAT"/>
    <property type="match status" value="1"/>
</dbReference>
<dbReference type="SUPFAM" id="SSF55729">
    <property type="entry name" value="Acyl-CoA N-acyltransferases (Nat)"/>
    <property type="match status" value="1"/>
</dbReference>
<evidence type="ECO:0000259" key="1">
    <source>
        <dbReference type="PROSITE" id="PS51186"/>
    </source>
</evidence>
<evidence type="ECO:0000313" key="3">
    <source>
        <dbReference type="Proteomes" id="UP000196594"/>
    </source>
</evidence>
<dbReference type="Proteomes" id="UP000196594">
    <property type="component" value="Unassembled WGS sequence"/>
</dbReference>
<reference evidence="2 3" key="1">
    <citation type="journal article" date="2017" name="Int. J. Syst. Evol. Microbiol.">
        <title>Solibacillus kalamii sp. nov., isolated from a high-efficiency particulate arrestance filter system used in the International Space Station.</title>
        <authorList>
            <person name="Checinska Sielaff A."/>
            <person name="Kumar R.M."/>
            <person name="Pal D."/>
            <person name="Mayilraj S."/>
            <person name="Venkateswaran K."/>
        </authorList>
    </citation>
    <scope>NUCLEOTIDE SEQUENCE [LARGE SCALE GENOMIC DNA]</scope>
    <source>
        <strain evidence="2 3">ISSFR-015</strain>
    </source>
</reference>
<sequence length="155" mass="18138">MRYIIRFANENDLSGLCSIRNNRALFIHYLKKFMNKEIYLLIAEQNSLILGFGLLKIKGTLHPKLSDLYVKEDYRGNGIGSDLIRYRENIARNLGYTEIYVSVDPIENPKMVKLIKKHSYETISEPYIKKAIFYDSDGSSYDKTYQRIDLKKVLN</sequence>
<keyword evidence="3" id="KW-1185">Reference proteome</keyword>
<comment type="caution">
    <text evidence="2">The sequence shown here is derived from an EMBL/GenBank/DDBJ whole genome shotgun (WGS) entry which is preliminary data.</text>
</comment>
<dbReference type="Pfam" id="PF00583">
    <property type="entry name" value="Acetyltransf_1"/>
    <property type="match status" value="1"/>
</dbReference>
<gene>
    <name evidence="2" type="ORF">CBM15_11035</name>
</gene>
<dbReference type="RefSeq" id="WP_087617551.1">
    <property type="nucleotide sequence ID" value="NZ_JAFBEY010000005.1"/>
</dbReference>
<proteinExistence type="predicted"/>
<organism evidence="2 3">
    <name type="scientific">Solibacillus kalamii</name>
    <dbReference type="NCBI Taxonomy" id="1748298"/>
    <lineage>
        <taxon>Bacteria</taxon>
        <taxon>Bacillati</taxon>
        <taxon>Bacillota</taxon>
        <taxon>Bacilli</taxon>
        <taxon>Bacillales</taxon>
        <taxon>Caryophanaceae</taxon>
        <taxon>Solibacillus</taxon>
    </lineage>
</organism>
<dbReference type="EMBL" id="NHNT01000007">
    <property type="protein sequence ID" value="OUZ38645.1"/>
    <property type="molecule type" value="Genomic_DNA"/>
</dbReference>
<dbReference type="InterPro" id="IPR000182">
    <property type="entry name" value="GNAT_dom"/>
</dbReference>
<dbReference type="CDD" id="cd04301">
    <property type="entry name" value="NAT_SF"/>
    <property type="match status" value="1"/>
</dbReference>
<protein>
    <submittedName>
        <fullName evidence="2">GNAT family N-acetyltransferase</fullName>
    </submittedName>
</protein>
<feature type="domain" description="N-acetyltransferase" evidence="1">
    <location>
        <begin position="3"/>
        <end position="155"/>
    </location>
</feature>
<evidence type="ECO:0000313" key="2">
    <source>
        <dbReference type="EMBL" id="OUZ38645.1"/>
    </source>
</evidence>
<dbReference type="Gene3D" id="3.40.630.30">
    <property type="match status" value="1"/>
</dbReference>